<dbReference type="EMBL" id="HBUE01220834">
    <property type="protein sequence ID" value="CAG6539497.1"/>
    <property type="molecule type" value="Transcribed_RNA"/>
</dbReference>
<accession>A0A8D8MSP1</accession>
<name>A0A8D8MSP1_CULPI</name>
<evidence type="ECO:0000313" key="1">
    <source>
        <dbReference type="EMBL" id="CAG6539497.1"/>
    </source>
</evidence>
<dbReference type="AlphaFoldDB" id="A0A8D8MSP1"/>
<dbReference type="EMBL" id="HBUE01327461">
    <property type="protein sequence ID" value="CAG6591529.1"/>
    <property type="molecule type" value="Transcribed_RNA"/>
</dbReference>
<organism evidence="1">
    <name type="scientific">Culex pipiens</name>
    <name type="common">House mosquito</name>
    <dbReference type="NCBI Taxonomy" id="7175"/>
    <lineage>
        <taxon>Eukaryota</taxon>
        <taxon>Metazoa</taxon>
        <taxon>Ecdysozoa</taxon>
        <taxon>Arthropoda</taxon>
        <taxon>Hexapoda</taxon>
        <taxon>Insecta</taxon>
        <taxon>Pterygota</taxon>
        <taxon>Neoptera</taxon>
        <taxon>Endopterygota</taxon>
        <taxon>Diptera</taxon>
        <taxon>Nematocera</taxon>
        <taxon>Culicoidea</taxon>
        <taxon>Culicidae</taxon>
        <taxon>Culicinae</taxon>
        <taxon>Culicini</taxon>
        <taxon>Culex</taxon>
        <taxon>Culex</taxon>
    </lineage>
</organism>
<proteinExistence type="predicted"/>
<protein>
    <submittedName>
        <fullName evidence="1">(northern house mosquito) hypothetical protein</fullName>
    </submittedName>
</protein>
<dbReference type="EMBL" id="HBUE01106719">
    <property type="protein sequence ID" value="CAG6487452.1"/>
    <property type="molecule type" value="Transcribed_RNA"/>
</dbReference>
<reference evidence="1" key="1">
    <citation type="submission" date="2021-05" db="EMBL/GenBank/DDBJ databases">
        <authorList>
            <person name="Alioto T."/>
            <person name="Alioto T."/>
            <person name="Gomez Garrido J."/>
        </authorList>
    </citation>
    <scope>NUCLEOTIDE SEQUENCE</scope>
</reference>
<sequence>MHFRGFLRLEGSFWHALVGFQVGVRLVTLSERYFTGCKAVGTQVATVAPSAQRVATLCGCVGWAREELDWGTYLSISCSWVGSLRNIAVTGTLAFTTSLAREKRSWDGNLLRDC</sequence>